<evidence type="ECO:0000259" key="4">
    <source>
        <dbReference type="Pfam" id="PF19353"/>
    </source>
</evidence>
<dbReference type="CDD" id="cd12797">
    <property type="entry name" value="M23_peptidase"/>
    <property type="match status" value="1"/>
</dbReference>
<dbReference type="OrthoDB" id="9805070at2"/>
<evidence type="ECO:0000313" key="6">
    <source>
        <dbReference type="Proteomes" id="UP000000692"/>
    </source>
</evidence>
<dbReference type="PATRIC" id="fig|759362.5.peg.1504"/>
<dbReference type="Proteomes" id="UP000000692">
    <property type="component" value="Chromosome"/>
</dbReference>
<dbReference type="FunFam" id="2.70.70.10:FF:000006">
    <property type="entry name" value="M23 family peptidase"/>
    <property type="match status" value="1"/>
</dbReference>
<sequence>MRLPLRHRIHAALERHLPERRLFIRSDTQTRFIRLRPVTQIIAITGCSLLVGWSVIATSIVLMDAISAGNYRAQAERDKMLYEARLEALSSERDSRAVEAIAAQERFQAALTQVSQMQTDLLTLEDQRVELESGLAAVHATLRRTVSERDSARSQSANLLAQIDGAQDVTSGPSDEELTSTLDMMSNALAETAAHRDASDATAQTAAINAADLELELRLMQERNGEIFSQLEEAMQVSVEPLSRMFRAAGLDPDDLINQVRRGYSGQGGPLTPLQYSTSGSAINPDVERANRILGALDNINMYRTAVDLVPVAQPFRSGAARLTSNFGTRWNRAHEGLDFGMPIGTPVYATAEGTVTFAGWQSGYGRIVKIRHQFGFETRYAHLNEINVRVGQRVSRGDHIADSGNTGRSTGPHLHYEVRVNGAAQNPLNYIRAGRDVF</sequence>
<dbReference type="PANTHER" id="PTHR21666:SF289">
    <property type="entry name" value="L-ALA--D-GLU ENDOPEPTIDASE"/>
    <property type="match status" value="1"/>
</dbReference>
<feature type="domain" description="DUF5930" evidence="4">
    <location>
        <begin position="1"/>
        <end position="318"/>
    </location>
</feature>
<dbReference type="PANTHER" id="PTHR21666">
    <property type="entry name" value="PEPTIDASE-RELATED"/>
    <property type="match status" value="1"/>
</dbReference>
<dbReference type="Pfam" id="PF19353">
    <property type="entry name" value="DUF5930"/>
    <property type="match status" value="1"/>
</dbReference>
<dbReference type="InterPro" id="IPR045974">
    <property type="entry name" value="DUF5930"/>
</dbReference>
<dbReference type="KEGG" id="kvl:KVU_1458"/>
<keyword evidence="6" id="KW-1185">Reference proteome</keyword>
<keyword evidence="2" id="KW-0812">Transmembrane</keyword>
<dbReference type="InterPro" id="IPR050570">
    <property type="entry name" value="Cell_wall_metabolism_enzyme"/>
</dbReference>
<feature type="transmembrane region" description="Helical" evidence="2">
    <location>
        <begin position="41"/>
        <end position="63"/>
    </location>
</feature>
<protein>
    <submittedName>
        <fullName evidence="5">Peptidase, M23/M37 family protein</fullName>
    </submittedName>
</protein>
<dbReference type="Pfam" id="PF01551">
    <property type="entry name" value="Peptidase_M23"/>
    <property type="match status" value="1"/>
</dbReference>
<name>F9Y980_KETVW</name>
<keyword evidence="2" id="KW-1133">Transmembrane helix</keyword>
<feature type="domain" description="M23ase beta-sheet core" evidence="3">
    <location>
        <begin position="334"/>
        <end position="428"/>
    </location>
</feature>
<dbReference type="eggNOG" id="COG0739">
    <property type="taxonomic scope" value="Bacteria"/>
</dbReference>
<dbReference type="Gene3D" id="2.70.70.10">
    <property type="entry name" value="Glucose Permease (Domain IIA)"/>
    <property type="match status" value="1"/>
</dbReference>
<accession>F9Y980</accession>
<keyword evidence="2" id="KW-0472">Membrane</keyword>
<dbReference type="HOGENOM" id="CLU_029425_2_1_5"/>
<dbReference type="AlphaFoldDB" id="F9Y980"/>
<evidence type="ECO:0000256" key="1">
    <source>
        <dbReference type="ARBA" id="ARBA00022729"/>
    </source>
</evidence>
<dbReference type="SUPFAM" id="SSF51261">
    <property type="entry name" value="Duplicated hybrid motif"/>
    <property type="match status" value="1"/>
</dbReference>
<evidence type="ECO:0000259" key="3">
    <source>
        <dbReference type="Pfam" id="PF01551"/>
    </source>
</evidence>
<reference evidence="5 6" key="1">
    <citation type="journal article" date="2011" name="J. Bacteriol.">
        <title>Complete genome sequence of the industrial strain Ketogulonicigenium vulgare WSH-001.</title>
        <authorList>
            <person name="Liu L."/>
            <person name="Li Y."/>
            <person name="Zhang J."/>
            <person name="Zhou Z."/>
            <person name="Liu J."/>
            <person name="Li X."/>
            <person name="Zhou J."/>
            <person name="Du G."/>
            <person name="Wang L."/>
            <person name="Chen J."/>
        </authorList>
    </citation>
    <scope>NUCLEOTIDE SEQUENCE [LARGE SCALE GENOMIC DNA]</scope>
    <source>
        <strain evidence="5 6">WSH-001</strain>
    </source>
</reference>
<dbReference type="EMBL" id="CP002018">
    <property type="protein sequence ID" value="AEM41297.1"/>
    <property type="molecule type" value="Genomic_DNA"/>
</dbReference>
<proteinExistence type="predicted"/>
<dbReference type="InterPro" id="IPR011055">
    <property type="entry name" value="Dup_hybrid_motif"/>
</dbReference>
<dbReference type="MEROPS" id="M23.011"/>
<gene>
    <name evidence="5" type="ordered locus">KVU_1458</name>
</gene>
<dbReference type="GO" id="GO:0004222">
    <property type="term" value="F:metalloendopeptidase activity"/>
    <property type="evidence" value="ECO:0007669"/>
    <property type="project" value="TreeGrafter"/>
</dbReference>
<evidence type="ECO:0000256" key="2">
    <source>
        <dbReference type="SAM" id="Phobius"/>
    </source>
</evidence>
<dbReference type="InterPro" id="IPR016047">
    <property type="entry name" value="M23ase_b-sheet_dom"/>
</dbReference>
<dbReference type="RefSeq" id="WP_014537851.1">
    <property type="nucleotide sequence ID" value="NC_017384.1"/>
</dbReference>
<evidence type="ECO:0000313" key="5">
    <source>
        <dbReference type="EMBL" id="AEM41297.1"/>
    </source>
</evidence>
<keyword evidence="1" id="KW-0732">Signal</keyword>
<organism evidence="5 6">
    <name type="scientific">Ketogulonicigenium vulgare (strain WSH-001)</name>
    <dbReference type="NCBI Taxonomy" id="759362"/>
    <lineage>
        <taxon>Bacteria</taxon>
        <taxon>Pseudomonadati</taxon>
        <taxon>Pseudomonadota</taxon>
        <taxon>Alphaproteobacteria</taxon>
        <taxon>Rhodobacterales</taxon>
        <taxon>Roseobacteraceae</taxon>
        <taxon>Ketogulonicigenium</taxon>
    </lineage>
</organism>